<evidence type="ECO:0000256" key="2">
    <source>
        <dbReference type="SAM" id="Phobius"/>
    </source>
</evidence>
<keyword evidence="2" id="KW-0472">Membrane</keyword>
<feature type="transmembrane region" description="Helical" evidence="2">
    <location>
        <begin position="198"/>
        <end position="220"/>
    </location>
</feature>
<accession>A0A9N9WQJ0</accession>
<evidence type="ECO:0000256" key="3">
    <source>
        <dbReference type="SAM" id="SignalP"/>
    </source>
</evidence>
<keyword evidence="2" id="KW-1133">Transmembrane helix</keyword>
<feature type="chain" id="PRO_5040375334" evidence="3">
    <location>
        <begin position="25"/>
        <end position="300"/>
    </location>
</feature>
<keyword evidence="5" id="KW-1185">Reference proteome</keyword>
<reference evidence="4" key="2">
    <citation type="submission" date="2022-10" db="EMBL/GenBank/DDBJ databases">
        <authorList>
            <consortium name="ENA_rothamsted_submissions"/>
            <consortium name="culmorum"/>
            <person name="King R."/>
        </authorList>
    </citation>
    <scope>NUCLEOTIDE SEQUENCE</scope>
</reference>
<feature type="signal peptide" evidence="3">
    <location>
        <begin position="1"/>
        <end position="24"/>
    </location>
</feature>
<name>A0A9N9WQJ0_9DIPT</name>
<dbReference type="AlphaFoldDB" id="A0A9N9WQJ0"/>
<protein>
    <submittedName>
        <fullName evidence="4">Uncharacterized protein</fullName>
    </submittedName>
</protein>
<evidence type="ECO:0000313" key="5">
    <source>
        <dbReference type="Proteomes" id="UP001153620"/>
    </source>
</evidence>
<feature type="region of interest" description="Disordered" evidence="1">
    <location>
        <begin position="119"/>
        <end position="171"/>
    </location>
</feature>
<evidence type="ECO:0000256" key="1">
    <source>
        <dbReference type="SAM" id="MobiDB-lite"/>
    </source>
</evidence>
<feature type="region of interest" description="Disordered" evidence="1">
    <location>
        <begin position="55"/>
        <end position="78"/>
    </location>
</feature>
<dbReference type="OrthoDB" id="7614304at2759"/>
<dbReference type="Proteomes" id="UP001153620">
    <property type="component" value="Chromosome 1"/>
</dbReference>
<dbReference type="EMBL" id="OU895877">
    <property type="protein sequence ID" value="CAG9800279.1"/>
    <property type="molecule type" value="Genomic_DNA"/>
</dbReference>
<reference evidence="4" key="1">
    <citation type="submission" date="2022-01" db="EMBL/GenBank/DDBJ databases">
        <authorList>
            <person name="King R."/>
        </authorList>
    </citation>
    <scope>NUCLEOTIDE SEQUENCE</scope>
</reference>
<organism evidence="4 5">
    <name type="scientific">Chironomus riparius</name>
    <dbReference type="NCBI Taxonomy" id="315576"/>
    <lineage>
        <taxon>Eukaryota</taxon>
        <taxon>Metazoa</taxon>
        <taxon>Ecdysozoa</taxon>
        <taxon>Arthropoda</taxon>
        <taxon>Hexapoda</taxon>
        <taxon>Insecta</taxon>
        <taxon>Pterygota</taxon>
        <taxon>Neoptera</taxon>
        <taxon>Endopterygota</taxon>
        <taxon>Diptera</taxon>
        <taxon>Nematocera</taxon>
        <taxon>Chironomoidea</taxon>
        <taxon>Chironomidae</taxon>
        <taxon>Chironominae</taxon>
        <taxon>Chironomus</taxon>
    </lineage>
</organism>
<keyword evidence="3" id="KW-0732">Signal</keyword>
<proteinExistence type="predicted"/>
<feature type="compositionally biased region" description="Basic and acidic residues" evidence="1">
    <location>
        <begin position="58"/>
        <end position="67"/>
    </location>
</feature>
<keyword evidence="2" id="KW-0812">Transmembrane</keyword>
<feature type="compositionally biased region" description="Polar residues" evidence="1">
    <location>
        <begin position="153"/>
        <end position="165"/>
    </location>
</feature>
<sequence length="300" mass="33356">MDAGRFTIILYLLSTMLLINSAMSYDKQQNVSQINNVKDVTTEWMNKAFVATTPRAIKTRDDSRSSSEEEDDDDEVEHPIAQVRQASNSNSGFNPVTMVFNAVTSALLKSAQNVARKSPAEIFRSSSSEDDDEYYEDGSNGTQEAEPEKKGSSESSVITRNTTSDGVFEGRQAGGSYIKGDPLNGYYDFVITEGSYKFWVVFQLFTAGLLIYSTLAAIYYSKVNPLTSDYDYVDYLSRSFHGRSMDSADVDDDADDTSTASSGIRESARTYLSSLEHNKWVRTAAYGFQFAMDAIDRIPK</sequence>
<gene>
    <name evidence="4" type="ORF">CHIRRI_LOCUS3229</name>
</gene>
<evidence type="ECO:0000313" key="4">
    <source>
        <dbReference type="EMBL" id="CAG9800279.1"/>
    </source>
</evidence>